<accession>A0A180GKQ7</accession>
<keyword evidence="4" id="KW-1185">Reference proteome</keyword>
<evidence type="ECO:0000313" key="3">
    <source>
        <dbReference type="EnsemblFungi" id="PTTG_27317-t43_1-p1"/>
    </source>
</evidence>
<dbReference type="Proteomes" id="UP000005240">
    <property type="component" value="Unassembled WGS sequence"/>
</dbReference>
<reference evidence="2" key="2">
    <citation type="submission" date="2016-05" db="EMBL/GenBank/DDBJ databases">
        <title>Comparative analysis highlights variable genome content of wheat rusts and divergence of the mating loci.</title>
        <authorList>
            <person name="Cuomo C.A."/>
            <person name="Bakkeren G."/>
            <person name="Szabo L."/>
            <person name="Khalil H."/>
            <person name="Joly D."/>
            <person name="Goldberg J."/>
            <person name="Young S."/>
            <person name="Zeng Q."/>
            <person name="Fellers J."/>
        </authorList>
    </citation>
    <scope>NUCLEOTIDE SEQUENCE [LARGE SCALE GENOMIC DNA]</scope>
    <source>
        <strain evidence="2">1-1 BBBD Race 1</strain>
    </source>
</reference>
<dbReference type="EnsemblFungi" id="PTTG_27317-t43_1">
    <property type="protein sequence ID" value="PTTG_27317-t43_1-p1"/>
    <property type="gene ID" value="PTTG_27317"/>
</dbReference>
<sequence>MSAAGEVESNQQTSLRSGCVAFPTTSNQNPGDFRRFSVHPTRQSLSLTFGALQTPPMSNLQVQAKRLADYYRPRYTANTNQQQASMTSTSNATTSAGGGGVCATHGNW</sequence>
<protein>
    <submittedName>
        <fullName evidence="2 3">Uncharacterized protein</fullName>
    </submittedName>
</protein>
<feature type="region of interest" description="Disordered" evidence="1">
    <location>
        <begin position="78"/>
        <end position="108"/>
    </location>
</feature>
<name>A0A180GKQ7_PUCT1</name>
<proteinExistence type="predicted"/>
<evidence type="ECO:0000256" key="1">
    <source>
        <dbReference type="SAM" id="MobiDB-lite"/>
    </source>
</evidence>
<dbReference type="AlphaFoldDB" id="A0A180GKQ7"/>
<evidence type="ECO:0000313" key="2">
    <source>
        <dbReference type="EMBL" id="OAV93357.1"/>
    </source>
</evidence>
<feature type="compositionally biased region" description="Low complexity" evidence="1">
    <location>
        <begin position="78"/>
        <end position="95"/>
    </location>
</feature>
<reference evidence="3" key="4">
    <citation type="submission" date="2025-05" db="UniProtKB">
        <authorList>
            <consortium name="EnsemblFungi"/>
        </authorList>
    </citation>
    <scope>IDENTIFICATION</scope>
    <source>
        <strain evidence="3">isolate 1-1 / race 1 (BBBD)</strain>
    </source>
</reference>
<dbReference type="EMBL" id="ADAS02000051">
    <property type="protein sequence ID" value="OAV93357.1"/>
    <property type="molecule type" value="Genomic_DNA"/>
</dbReference>
<feature type="region of interest" description="Disordered" evidence="1">
    <location>
        <begin position="1"/>
        <end position="33"/>
    </location>
</feature>
<dbReference type="VEuPathDB" id="FungiDB:PTTG_27317"/>
<reference evidence="3 4" key="3">
    <citation type="journal article" date="2017" name="G3 (Bethesda)">
        <title>Comparative analysis highlights variable genome content of wheat rusts and divergence of the mating loci.</title>
        <authorList>
            <person name="Cuomo C.A."/>
            <person name="Bakkeren G."/>
            <person name="Khalil H.B."/>
            <person name="Panwar V."/>
            <person name="Joly D."/>
            <person name="Linning R."/>
            <person name="Sakthikumar S."/>
            <person name="Song X."/>
            <person name="Adiconis X."/>
            <person name="Fan L."/>
            <person name="Goldberg J.M."/>
            <person name="Levin J.Z."/>
            <person name="Young S."/>
            <person name="Zeng Q."/>
            <person name="Anikster Y."/>
            <person name="Bruce M."/>
            <person name="Wang M."/>
            <person name="Yin C."/>
            <person name="McCallum B."/>
            <person name="Szabo L.J."/>
            <person name="Hulbert S."/>
            <person name="Chen X."/>
            <person name="Fellers J.P."/>
        </authorList>
    </citation>
    <scope>NUCLEOTIDE SEQUENCE</scope>
    <source>
        <strain evidence="3">isolate 1-1 / race 1 (BBBD)</strain>
        <strain evidence="4">Isolate 1-1 / race 1 (BBBD)</strain>
    </source>
</reference>
<reference evidence="2" key="1">
    <citation type="submission" date="2009-11" db="EMBL/GenBank/DDBJ databases">
        <authorList>
            <consortium name="The Broad Institute Genome Sequencing Platform"/>
            <person name="Ward D."/>
            <person name="Feldgarden M."/>
            <person name="Earl A."/>
            <person name="Young S.K."/>
            <person name="Zeng Q."/>
            <person name="Koehrsen M."/>
            <person name="Alvarado L."/>
            <person name="Berlin A."/>
            <person name="Bochicchio J."/>
            <person name="Borenstein D."/>
            <person name="Chapman S.B."/>
            <person name="Chen Z."/>
            <person name="Engels R."/>
            <person name="Freedman E."/>
            <person name="Gellesch M."/>
            <person name="Goldberg J."/>
            <person name="Griggs A."/>
            <person name="Gujja S."/>
            <person name="Heilman E."/>
            <person name="Heiman D."/>
            <person name="Hepburn T."/>
            <person name="Howarth C."/>
            <person name="Jen D."/>
            <person name="Larson L."/>
            <person name="Lewis B."/>
            <person name="Mehta T."/>
            <person name="Park D."/>
            <person name="Pearson M."/>
            <person name="Roberts A."/>
            <person name="Saif S."/>
            <person name="Shea T."/>
            <person name="Shenoy N."/>
            <person name="Sisk P."/>
            <person name="Stolte C."/>
            <person name="Sykes S."/>
            <person name="Thomson T."/>
            <person name="Walk T."/>
            <person name="White J."/>
            <person name="Yandava C."/>
            <person name="Izard J."/>
            <person name="Baranova O.V."/>
            <person name="Blanton J.M."/>
            <person name="Tanner A.C."/>
            <person name="Dewhirst F.E."/>
            <person name="Haas B."/>
            <person name="Nusbaum C."/>
            <person name="Birren B."/>
        </authorList>
    </citation>
    <scope>NUCLEOTIDE SEQUENCE [LARGE SCALE GENOMIC DNA]</scope>
    <source>
        <strain evidence="2">1-1 BBBD Race 1</strain>
    </source>
</reference>
<gene>
    <name evidence="2" type="ORF">PTTG_27317</name>
</gene>
<evidence type="ECO:0000313" key="4">
    <source>
        <dbReference type="Proteomes" id="UP000005240"/>
    </source>
</evidence>
<organism evidence="2">
    <name type="scientific">Puccinia triticina (isolate 1-1 / race 1 (BBBD))</name>
    <name type="common">Brown leaf rust fungus</name>
    <dbReference type="NCBI Taxonomy" id="630390"/>
    <lineage>
        <taxon>Eukaryota</taxon>
        <taxon>Fungi</taxon>
        <taxon>Dikarya</taxon>
        <taxon>Basidiomycota</taxon>
        <taxon>Pucciniomycotina</taxon>
        <taxon>Pucciniomycetes</taxon>
        <taxon>Pucciniales</taxon>
        <taxon>Pucciniaceae</taxon>
        <taxon>Puccinia</taxon>
    </lineage>
</organism>